<comment type="caution">
    <text evidence="1">The sequence shown here is derived from an EMBL/GenBank/DDBJ whole genome shotgun (WGS) entry which is preliminary data.</text>
</comment>
<proteinExistence type="predicted"/>
<protein>
    <submittedName>
        <fullName evidence="1">12430_t:CDS:1</fullName>
    </submittedName>
</protein>
<evidence type="ECO:0000313" key="1">
    <source>
        <dbReference type="EMBL" id="CAG8522297.1"/>
    </source>
</evidence>
<dbReference type="Proteomes" id="UP000789831">
    <property type="component" value="Unassembled WGS sequence"/>
</dbReference>
<reference evidence="1" key="1">
    <citation type="submission" date="2021-06" db="EMBL/GenBank/DDBJ databases">
        <authorList>
            <person name="Kallberg Y."/>
            <person name="Tangrot J."/>
            <person name="Rosling A."/>
        </authorList>
    </citation>
    <scope>NUCLEOTIDE SEQUENCE</scope>
    <source>
        <strain evidence="1">MT106</strain>
    </source>
</reference>
<dbReference type="OrthoDB" id="10574898at2759"/>
<organism evidence="1 2">
    <name type="scientific">Ambispora gerdemannii</name>
    <dbReference type="NCBI Taxonomy" id="144530"/>
    <lineage>
        <taxon>Eukaryota</taxon>
        <taxon>Fungi</taxon>
        <taxon>Fungi incertae sedis</taxon>
        <taxon>Mucoromycota</taxon>
        <taxon>Glomeromycotina</taxon>
        <taxon>Glomeromycetes</taxon>
        <taxon>Archaeosporales</taxon>
        <taxon>Ambisporaceae</taxon>
        <taxon>Ambispora</taxon>
    </lineage>
</organism>
<sequence length="156" mass="17808">MKNQEILNKNNLQEEKIMLAPSVPVLSQKNKDKHREDYGSADKIRYNEVLPYDHPPLAYNSPEETKKGSKKIATPIGWVYYKEGYNSDDKVSLTLSQALREIKDRGRGIPVDGIYSILGLLPYGRNVKPNYKPKECLVCSPQVTEDDCQHEEAEKN</sequence>
<dbReference type="EMBL" id="CAJVPL010000698">
    <property type="protein sequence ID" value="CAG8522297.1"/>
    <property type="molecule type" value="Genomic_DNA"/>
</dbReference>
<gene>
    <name evidence="1" type="ORF">AGERDE_LOCUS5300</name>
</gene>
<evidence type="ECO:0000313" key="2">
    <source>
        <dbReference type="Proteomes" id="UP000789831"/>
    </source>
</evidence>
<accession>A0A9N9A9H9</accession>
<name>A0A9N9A9H9_9GLOM</name>
<dbReference type="AlphaFoldDB" id="A0A9N9A9H9"/>
<keyword evidence="2" id="KW-1185">Reference proteome</keyword>